<dbReference type="Gene3D" id="2.20.70.30">
    <property type="entry name" value="Nascent polypeptide-associated complex domain"/>
    <property type="match status" value="1"/>
</dbReference>
<dbReference type="Proteomes" id="UP000245207">
    <property type="component" value="Unassembled WGS sequence"/>
</dbReference>
<organism evidence="4 5">
    <name type="scientific">Artemisia annua</name>
    <name type="common">Sweet wormwood</name>
    <dbReference type="NCBI Taxonomy" id="35608"/>
    <lineage>
        <taxon>Eukaryota</taxon>
        <taxon>Viridiplantae</taxon>
        <taxon>Streptophyta</taxon>
        <taxon>Embryophyta</taxon>
        <taxon>Tracheophyta</taxon>
        <taxon>Spermatophyta</taxon>
        <taxon>Magnoliopsida</taxon>
        <taxon>eudicotyledons</taxon>
        <taxon>Gunneridae</taxon>
        <taxon>Pentapetalae</taxon>
        <taxon>asterids</taxon>
        <taxon>campanulids</taxon>
        <taxon>Asterales</taxon>
        <taxon>Asteraceae</taxon>
        <taxon>Asteroideae</taxon>
        <taxon>Anthemideae</taxon>
        <taxon>Artemisiinae</taxon>
        <taxon>Artemisia</taxon>
    </lineage>
</organism>
<feature type="compositionally biased region" description="Acidic residues" evidence="2">
    <location>
        <begin position="158"/>
        <end position="177"/>
    </location>
</feature>
<dbReference type="EMBL" id="PKPP01005805">
    <property type="protein sequence ID" value="PWA58750.1"/>
    <property type="molecule type" value="Genomic_DNA"/>
</dbReference>
<dbReference type="GO" id="GO:0005854">
    <property type="term" value="C:nascent polypeptide-associated complex"/>
    <property type="evidence" value="ECO:0007669"/>
    <property type="project" value="InterPro"/>
</dbReference>
<dbReference type="AlphaFoldDB" id="A0A2U1MBW9"/>
<evidence type="ECO:0000313" key="4">
    <source>
        <dbReference type="EMBL" id="PWA58750.1"/>
    </source>
</evidence>
<proteinExistence type="predicted"/>
<dbReference type="OrthoDB" id="3169036at2759"/>
<feature type="region of interest" description="Disordered" evidence="2">
    <location>
        <begin position="152"/>
        <end position="180"/>
    </location>
</feature>
<dbReference type="PANTHER" id="PTHR21713">
    <property type="entry name" value="NASCENT POLYPEPTIDE ASSOCIATED COMPLEX ALPHA SUBUNIT-RELATED"/>
    <property type="match status" value="1"/>
</dbReference>
<dbReference type="STRING" id="35608.A0A2U1MBW9"/>
<dbReference type="PROSITE" id="PS51151">
    <property type="entry name" value="NAC_AB"/>
    <property type="match status" value="1"/>
</dbReference>
<dbReference type="SMART" id="SM01407">
    <property type="entry name" value="NAC"/>
    <property type="match status" value="1"/>
</dbReference>
<dbReference type="CDD" id="cd22054">
    <property type="entry name" value="NAC_NACA"/>
    <property type="match status" value="1"/>
</dbReference>
<protein>
    <submittedName>
        <fullName evidence="4">Nascent polypeptide-associated complex subunit alpha-like protein 3</fullName>
    </submittedName>
</protein>
<feature type="compositionally biased region" description="Polar residues" evidence="2">
    <location>
        <begin position="93"/>
        <end position="109"/>
    </location>
</feature>
<evidence type="ECO:0000256" key="2">
    <source>
        <dbReference type="SAM" id="MobiDB-lite"/>
    </source>
</evidence>
<feature type="domain" description="NAC-A/B" evidence="3">
    <location>
        <begin position="190"/>
        <end position="245"/>
    </location>
</feature>
<reference evidence="4 5" key="1">
    <citation type="journal article" date="2018" name="Mol. Plant">
        <title>The genome of Artemisia annua provides insight into the evolution of Asteraceae family and artemisinin biosynthesis.</title>
        <authorList>
            <person name="Shen Q."/>
            <person name="Zhang L."/>
            <person name="Liao Z."/>
            <person name="Wang S."/>
            <person name="Yan T."/>
            <person name="Shi P."/>
            <person name="Liu M."/>
            <person name="Fu X."/>
            <person name="Pan Q."/>
            <person name="Wang Y."/>
            <person name="Lv Z."/>
            <person name="Lu X."/>
            <person name="Zhang F."/>
            <person name="Jiang W."/>
            <person name="Ma Y."/>
            <person name="Chen M."/>
            <person name="Hao X."/>
            <person name="Li L."/>
            <person name="Tang Y."/>
            <person name="Lv G."/>
            <person name="Zhou Y."/>
            <person name="Sun X."/>
            <person name="Brodelius P.E."/>
            <person name="Rose J.K.C."/>
            <person name="Tang K."/>
        </authorList>
    </citation>
    <scope>NUCLEOTIDE SEQUENCE [LARGE SCALE GENOMIC DNA]</scope>
    <source>
        <strain evidence="5">cv. Huhao1</strain>
        <tissue evidence="4">Leaf</tissue>
    </source>
</reference>
<gene>
    <name evidence="4" type="ORF">CTI12_AA398360</name>
</gene>
<name>A0A2U1MBW9_ARTAN</name>
<dbReference type="InterPro" id="IPR016641">
    <property type="entry name" value="EGD2/NACA0like"/>
</dbReference>
<comment type="function">
    <text evidence="1">May promote appropriate targeting of ribosome-nascent polypeptide complexes.</text>
</comment>
<comment type="caution">
    <text evidence="4">The sequence shown here is derived from an EMBL/GenBank/DDBJ whole genome shotgun (WGS) entry which is preliminary data.</text>
</comment>
<evidence type="ECO:0000313" key="5">
    <source>
        <dbReference type="Proteomes" id="UP000245207"/>
    </source>
</evidence>
<accession>A0A2U1MBW9</accession>
<dbReference type="InterPro" id="IPR038187">
    <property type="entry name" value="NAC_A/B_dom_sf"/>
</dbReference>
<sequence length="245" mass="27109">MSEITSLNFFDHFDEDSESKNTSKTPVPTPNDDTHEGSTSVGREGGLHQPEGVVSSHETDNSEQIQFSGSESISQQPGHDVESATPLDKNIMSEGSNGSNHRVPNQTEGVNLRRSSRVSKLPAKLNDFVLNTSTKYGLNKLRSAILEQSFANAHDEPLVEDDDDDEDDDGDIEEDDGEGHLDVIGRSRQTISEKKSRKAMLKPGMKPIPGVSRVTVKKSKNILFVISKPDVFNQSSYFRYVCDIW</sequence>
<dbReference type="Pfam" id="PF01849">
    <property type="entry name" value="NAC"/>
    <property type="match status" value="1"/>
</dbReference>
<feature type="region of interest" description="Disordered" evidence="2">
    <location>
        <begin position="1"/>
        <end position="118"/>
    </location>
</feature>
<feature type="compositionally biased region" description="Polar residues" evidence="2">
    <location>
        <begin position="62"/>
        <end position="77"/>
    </location>
</feature>
<evidence type="ECO:0000259" key="3">
    <source>
        <dbReference type="PROSITE" id="PS51151"/>
    </source>
</evidence>
<dbReference type="InterPro" id="IPR002715">
    <property type="entry name" value="Nas_poly-pep-assoc_cplx_dom"/>
</dbReference>
<keyword evidence="5" id="KW-1185">Reference proteome</keyword>
<evidence type="ECO:0000256" key="1">
    <source>
        <dbReference type="ARBA" id="ARBA00004000"/>
    </source>
</evidence>